<dbReference type="OrthoDB" id="9797162at2"/>
<reference evidence="1 2" key="1">
    <citation type="submission" date="2016-12" db="EMBL/GenBank/DDBJ databases">
        <title>Diversity of luminous bacteria.</title>
        <authorList>
            <person name="Yoshizawa S."/>
            <person name="Kogure K."/>
        </authorList>
    </citation>
    <scope>NUCLEOTIDE SEQUENCE [LARGE SCALE GENOMIC DNA]</scope>
    <source>
        <strain evidence="1 2">SA4-48</strain>
    </source>
</reference>
<protein>
    <recommendedName>
        <fullName evidence="3">DNA alkylation repair protein</fullName>
    </recommendedName>
</protein>
<sequence>MKNLFNTELIRLTAQHVSANFIGFDQAGFIQVAIDDIENRELKDRANQIYIALKYYLPADYLTSLSILLNTLTPVQDNQDLTEITTDENGVAGWMIMPFTQYVGELGQDYLVESMDALRLMTKRFTSEFGIRYLLLAQPAECLTIMDAWCDDDCYHVRRLVSEGTRPLLPWAMQLPEFKDNPQCALPLLEKLKSDSTEYVRRSVANHLNDIAKNHPDLVAEIAKKWLAGTQANTGSDAVTSVDKNRQRLVKHACRTLIKQGHANTLSVFGYAKPEGVLVEISLSKTVVNMGDSFIITVTLNNQNNIAQPVLMDYVIYHQKANGKLTPKVFKFKEFVIKAGQTITLTKNHNIKPISTRKYYAGEHKCSVMLNGQEHGMASFVLT</sequence>
<dbReference type="InterPro" id="IPR016024">
    <property type="entry name" value="ARM-type_fold"/>
</dbReference>
<name>A0A2S7UTW4_9GAMM</name>
<evidence type="ECO:0008006" key="3">
    <source>
        <dbReference type="Google" id="ProtNLM"/>
    </source>
</evidence>
<dbReference type="Proteomes" id="UP000239007">
    <property type="component" value="Unassembled WGS sequence"/>
</dbReference>
<comment type="caution">
    <text evidence="1">The sequence shown here is derived from an EMBL/GenBank/DDBJ whole genome shotgun (WGS) entry which is preliminary data.</text>
</comment>
<gene>
    <name evidence="1" type="ORF">BTO11_02985</name>
</gene>
<dbReference type="RefSeq" id="WP_105051187.1">
    <property type="nucleotide sequence ID" value="NZ_BMYG01000004.1"/>
</dbReference>
<keyword evidence="2" id="KW-1185">Reference proteome</keyword>
<proteinExistence type="predicted"/>
<organism evidence="1 2">
    <name type="scientific">Psychrosphaera saromensis</name>
    <dbReference type="NCBI Taxonomy" id="716813"/>
    <lineage>
        <taxon>Bacteria</taxon>
        <taxon>Pseudomonadati</taxon>
        <taxon>Pseudomonadota</taxon>
        <taxon>Gammaproteobacteria</taxon>
        <taxon>Alteromonadales</taxon>
        <taxon>Pseudoalteromonadaceae</taxon>
        <taxon>Psychrosphaera</taxon>
    </lineage>
</organism>
<dbReference type="Gene3D" id="1.25.40.290">
    <property type="entry name" value="ARM repeat domains"/>
    <property type="match status" value="1"/>
</dbReference>
<accession>A0A2S7UTW4</accession>
<dbReference type="SUPFAM" id="SSF48371">
    <property type="entry name" value="ARM repeat"/>
    <property type="match status" value="1"/>
</dbReference>
<dbReference type="EMBL" id="MSCH01000003">
    <property type="protein sequence ID" value="PQJ52721.1"/>
    <property type="molecule type" value="Genomic_DNA"/>
</dbReference>
<dbReference type="AlphaFoldDB" id="A0A2S7UTW4"/>
<evidence type="ECO:0000313" key="2">
    <source>
        <dbReference type="Proteomes" id="UP000239007"/>
    </source>
</evidence>
<evidence type="ECO:0000313" key="1">
    <source>
        <dbReference type="EMBL" id="PQJ52721.1"/>
    </source>
</evidence>